<sequence length="315" mass="33234">MSPTLPHTGETGTARRPVRIVEVGPRDGLQSEAAILSTEVKVAFINALSRTGVAEIEAGSFVSAKAVPQLANSEDVFRKIERVPGVTYSALVPNERGLERARAVGAQKIAVFIAASDTFTRRNINATIAESLERFRPVVAGAKRDGMALRGYVSTALFCPYEGRVAPARVADVTKRLLDLGVDEISLGDTIGKGAPTDVRKLLDAVLLGLPPERLALHFHDTYGMAVANVLTAWWEYGIGTFDSSAGGLGGCPYAPGASGNVATEDVVYALKACGATVAVDERKVVAAAQSVGRELNRRLSSRLSQVESSGTLEA</sequence>
<dbReference type="KEGG" id="nti:DNFV4_00337"/>
<dbReference type="Proteomes" id="UP001179121">
    <property type="component" value="Chromosome"/>
</dbReference>
<dbReference type="PANTHER" id="PTHR42738:SF7">
    <property type="entry name" value="HYDROXYMETHYLGLUTARYL-COA LYASE"/>
    <property type="match status" value="1"/>
</dbReference>
<dbReference type="PROSITE" id="PS50991">
    <property type="entry name" value="PYR_CT"/>
    <property type="match status" value="1"/>
</dbReference>
<evidence type="ECO:0000256" key="3">
    <source>
        <dbReference type="ARBA" id="ARBA00023239"/>
    </source>
</evidence>
<evidence type="ECO:0000313" key="6">
    <source>
        <dbReference type="Proteomes" id="UP001179121"/>
    </source>
</evidence>
<dbReference type="GO" id="GO:0006552">
    <property type="term" value="P:L-leucine catabolic process"/>
    <property type="evidence" value="ECO:0007669"/>
    <property type="project" value="TreeGrafter"/>
</dbReference>
<dbReference type="InterPro" id="IPR013785">
    <property type="entry name" value="Aldolase_TIM"/>
</dbReference>
<evidence type="ECO:0000256" key="2">
    <source>
        <dbReference type="ARBA" id="ARBA00022723"/>
    </source>
</evidence>
<dbReference type="RefSeq" id="WP_289266931.1">
    <property type="nucleotide sequence ID" value="NZ_OX365700.1"/>
</dbReference>
<keyword evidence="2" id="KW-0479">Metal-binding</keyword>
<protein>
    <submittedName>
        <fullName evidence="5">Hydroxymethylglutaryl-CoA lyase</fullName>
    </submittedName>
</protein>
<name>A0AA86T405_9BACT</name>
<reference evidence="5" key="1">
    <citation type="submission" date="2022-10" db="EMBL/GenBank/DDBJ databases">
        <authorList>
            <person name="Koch H."/>
        </authorList>
    </citation>
    <scope>NUCLEOTIDE SEQUENCE</scope>
    <source>
        <strain evidence="5">DNF</strain>
    </source>
</reference>
<evidence type="ECO:0000256" key="1">
    <source>
        <dbReference type="ARBA" id="ARBA00009405"/>
    </source>
</evidence>
<dbReference type="PANTHER" id="PTHR42738">
    <property type="entry name" value="HYDROXYMETHYLGLUTARYL-COA LYASE"/>
    <property type="match status" value="1"/>
</dbReference>
<dbReference type="CDD" id="cd07938">
    <property type="entry name" value="DRE_TIM_HMGL"/>
    <property type="match status" value="1"/>
</dbReference>
<dbReference type="Gene3D" id="3.20.20.70">
    <property type="entry name" value="Aldolase class I"/>
    <property type="match status" value="1"/>
</dbReference>
<dbReference type="SUPFAM" id="SSF51569">
    <property type="entry name" value="Aldolase"/>
    <property type="match status" value="1"/>
</dbReference>
<keyword evidence="3 5" id="KW-0456">Lyase</keyword>
<evidence type="ECO:0000313" key="5">
    <source>
        <dbReference type="EMBL" id="CAI4029917.1"/>
    </source>
</evidence>
<dbReference type="NCBIfam" id="NF004283">
    <property type="entry name" value="PRK05692.1"/>
    <property type="match status" value="1"/>
</dbReference>
<evidence type="ECO:0000259" key="4">
    <source>
        <dbReference type="PROSITE" id="PS50991"/>
    </source>
</evidence>
<dbReference type="GO" id="GO:0046872">
    <property type="term" value="F:metal ion binding"/>
    <property type="evidence" value="ECO:0007669"/>
    <property type="project" value="UniProtKB-KW"/>
</dbReference>
<gene>
    <name evidence="5" type="ORF">DNFV4_00337</name>
</gene>
<comment type="similarity">
    <text evidence="1">Belongs to the HMG-CoA lyase family.</text>
</comment>
<dbReference type="GO" id="GO:0046951">
    <property type="term" value="P:ketone body biosynthetic process"/>
    <property type="evidence" value="ECO:0007669"/>
    <property type="project" value="TreeGrafter"/>
</dbReference>
<organism evidence="5 6">
    <name type="scientific">Nitrospira tepida</name>
    <dbReference type="NCBI Taxonomy" id="2973512"/>
    <lineage>
        <taxon>Bacteria</taxon>
        <taxon>Pseudomonadati</taxon>
        <taxon>Nitrospirota</taxon>
        <taxon>Nitrospiria</taxon>
        <taxon>Nitrospirales</taxon>
        <taxon>Nitrospiraceae</taxon>
        <taxon>Nitrospira</taxon>
    </lineage>
</organism>
<feature type="domain" description="Pyruvate carboxyltransferase" evidence="4">
    <location>
        <begin position="18"/>
        <end position="286"/>
    </location>
</feature>
<dbReference type="Pfam" id="PF00682">
    <property type="entry name" value="HMGL-like"/>
    <property type="match status" value="1"/>
</dbReference>
<dbReference type="FunFam" id="3.20.20.70:FF:000071">
    <property type="entry name" value="Hydroxymethylglutaryl-CoA lyase"/>
    <property type="match status" value="1"/>
</dbReference>
<proteinExistence type="inferred from homology"/>
<keyword evidence="6" id="KW-1185">Reference proteome</keyword>
<dbReference type="InterPro" id="IPR000891">
    <property type="entry name" value="PYR_CT"/>
</dbReference>
<dbReference type="EMBL" id="OX365700">
    <property type="protein sequence ID" value="CAI4029917.1"/>
    <property type="molecule type" value="Genomic_DNA"/>
</dbReference>
<dbReference type="InterPro" id="IPR043594">
    <property type="entry name" value="HMGL"/>
</dbReference>
<accession>A0AA86T405</accession>
<dbReference type="GO" id="GO:0004419">
    <property type="term" value="F:hydroxymethylglutaryl-CoA lyase activity"/>
    <property type="evidence" value="ECO:0007669"/>
    <property type="project" value="TreeGrafter"/>
</dbReference>
<dbReference type="AlphaFoldDB" id="A0AA86T405"/>